<evidence type="ECO:0000256" key="8">
    <source>
        <dbReference type="ARBA" id="ARBA00022679"/>
    </source>
</evidence>
<evidence type="ECO:0000256" key="9">
    <source>
        <dbReference type="ARBA" id="ARBA00022691"/>
    </source>
</evidence>
<keyword evidence="18" id="KW-1185">Reference proteome</keyword>
<comment type="caution">
    <text evidence="17">The sequence shown here is derived from an EMBL/GenBank/DDBJ whole genome shotgun (WGS) entry which is preliminary data.</text>
</comment>
<accession>A0A423XMT0</accession>
<keyword evidence="6" id="KW-0158">Chromosome</keyword>
<feature type="compositionally biased region" description="Low complexity" evidence="15">
    <location>
        <begin position="595"/>
        <end position="604"/>
    </location>
</feature>
<dbReference type="Proteomes" id="UP000285146">
    <property type="component" value="Unassembled WGS sequence"/>
</dbReference>
<name>A0A423XMT0_9PEZI</name>
<feature type="region of interest" description="Disordered" evidence="15">
    <location>
        <begin position="317"/>
        <end position="392"/>
    </location>
</feature>
<feature type="region of interest" description="Disordered" evidence="15">
    <location>
        <begin position="542"/>
        <end position="610"/>
    </location>
</feature>
<evidence type="ECO:0000256" key="3">
    <source>
        <dbReference type="ARBA" id="ARBA00004286"/>
    </source>
</evidence>
<evidence type="ECO:0000256" key="13">
    <source>
        <dbReference type="ARBA" id="ARBA00030653"/>
    </source>
</evidence>
<dbReference type="EMBL" id="LKEB01000002">
    <property type="protein sequence ID" value="ROW17813.1"/>
    <property type="molecule type" value="Genomic_DNA"/>
</dbReference>
<evidence type="ECO:0000256" key="5">
    <source>
        <dbReference type="ARBA" id="ARBA00015413"/>
    </source>
</evidence>
<organism evidence="17 18">
    <name type="scientific">Cytospora leucostoma</name>
    <dbReference type="NCBI Taxonomy" id="1230097"/>
    <lineage>
        <taxon>Eukaryota</taxon>
        <taxon>Fungi</taxon>
        <taxon>Dikarya</taxon>
        <taxon>Ascomycota</taxon>
        <taxon>Pezizomycotina</taxon>
        <taxon>Sordariomycetes</taxon>
        <taxon>Sordariomycetidae</taxon>
        <taxon>Diaporthales</taxon>
        <taxon>Cytosporaceae</taxon>
        <taxon>Cytospora</taxon>
    </lineage>
</organism>
<proteinExistence type="predicted"/>
<evidence type="ECO:0000256" key="11">
    <source>
        <dbReference type="ARBA" id="ARBA00023242"/>
    </source>
</evidence>
<keyword evidence="10" id="KW-0156">Chromatin regulator</keyword>
<dbReference type="Pfam" id="PF00856">
    <property type="entry name" value="SET"/>
    <property type="match status" value="1"/>
</dbReference>
<evidence type="ECO:0000256" key="7">
    <source>
        <dbReference type="ARBA" id="ARBA00022603"/>
    </source>
</evidence>
<feature type="compositionally biased region" description="Polar residues" evidence="15">
    <location>
        <begin position="382"/>
        <end position="391"/>
    </location>
</feature>
<evidence type="ECO:0000256" key="14">
    <source>
        <dbReference type="ARBA" id="ARBA00048081"/>
    </source>
</evidence>
<comment type="subcellular location">
    <subcellularLocation>
        <location evidence="3">Chromosome</location>
    </subcellularLocation>
    <subcellularLocation>
        <location evidence="2">Nucleus</location>
    </subcellularLocation>
</comment>
<protein>
    <recommendedName>
        <fullName evidence="5">Histone-lysine N-methyltransferase SET9</fullName>
        <ecNumber evidence="12">2.1.1.372</ecNumber>
    </recommendedName>
    <alternativeName>
        <fullName evidence="4">Histone-lysine N-methyltransferase set9</fullName>
    </alternativeName>
    <alternativeName>
        <fullName evidence="13">SET domain protein 9</fullName>
    </alternativeName>
</protein>
<evidence type="ECO:0000256" key="1">
    <source>
        <dbReference type="ARBA" id="ARBA00001984"/>
    </source>
</evidence>
<dbReference type="InParanoid" id="A0A423XMT0"/>
<evidence type="ECO:0000256" key="4">
    <source>
        <dbReference type="ARBA" id="ARBA00014232"/>
    </source>
</evidence>
<evidence type="ECO:0000256" key="12">
    <source>
        <dbReference type="ARBA" id="ARBA00024057"/>
    </source>
</evidence>
<feature type="compositionally biased region" description="Basic residues" evidence="15">
    <location>
        <begin position="553"/>
        <end position="563"/>
    </location>
</feature>
<feature type="compositionally biased region" description="Basic and acidic residues" evidence="15">
    <location>
        <begin position="751"/>
        <end position="762"/>
    </location>
</feature>
<feature type="domain" description="SET" evidence="16">
    <location>
        <begin position="116"/>
        <end position="230"/>
    </location>
</feature>
<comment type="catalytic activity">
    <reaction evidence="14">
        <text>L-lysyl(20)-[histone H4] + 3 S-adenosyl-L-methionine = N(6),N(6),N(6)-trimethyl-L-lysyl(20)-[histone H4] + 3 S-adenosyl-L-homocysteine + 3 H(+)</text>
        <dbReference type="Rhea" id="RHEA:64456"/>
        <dbReference type="Rhea" id="RHEA-COMP:15554"/>
        <dbReference type="Rhea" id="RHEA-COMP:15998"/>
        <dbReference type="ChEBI" id="CHEBI:15378"/>
        <dbReference type="ChEBI" id="CHEBI:29969"/>
        <dbReference type="ChEBI" id="CHEBI:57856"/>
        <dbReference type="ChEBI" id="CHEBI:59789"/>
        <dbReference type="ChEBI" id="CHEBI:61961"/>
        <dbReference type="EC" id="2.1.1.372"/>
    </reaction>
</comment>
<dbReference type="GO" id="GO:0032259">
    <property type="term" value="P:methylation"/>
    <property type="evidence" value="ECO:0007669"/>
    <property type="project" value="UniProtKB-KW"/>
</dbReference>
<evidence type="ECO:0000256" key="15">
    <source>
        <dbReference type="SAM" id="MobiDB-lite"/>
    </source>
</evidence>
<dbReference type="SMART" id="SM00317">
    <property type="entry name" value="SET"/>
    <property type="match status" value="1"/>
</dbReference>
<dbReference type="AlphaFoldDB" id="A0A423XMT0"/>
<dbReference type="GO" id="GO:0140943">
    <property type="term" value="F:histone H4K20 trimethyltransferase activity"/>
    <property type="evidence" value="ECO:0007669"/>
    <property type="project" value="UniProtKB-EC"/>
</dbReference>
<feature type="region of interest" description="Disordered" evidence="15">
    <location>
        <begin position="422"/>
        <end position="455"/>
    </location>
</feature>
<evidence type="ECO:0000256" key="10">
    <source>
        <dbReference type="ARBA" id="ARBA00022853"/>
    </source>
</evidence>
<comment type="function">
    <text evidence="1">Histone methyltransferase that trimethylates 'Lys-20' of histone H4 to form H4K20me3.</text>
</comment>
<feature type="region of interest" description="Disordered" evidence="15">
    <location>
        <begin position="698"/>
        <end position="777"/>
    </location>
</feature>
<keyword evidence="11" id="KW-0539">Nucleus</keyword>
<dbReference type="PANTHER" id="PTHR12977">
    <property type="entry name" value="SUPPRESSOR OF VARIEGATION 4-20-RELATED"/>
    <property type="match status" value="1"/>
</dbReference>
<dbReference type="InterPro" id="IPR025783">
    <property type="entry name" value="Set9_fungi"/>
</dbReference>
<dbReference type="STRING" id="1230097.A0A423XMT0"/>
<dbReference type="InterPro" id="IPR001214">
    <property type="entry name" value="SET_dom"/>
</dbReference>
<evidence type="ECO:0000259" key="16">
    <source>
        <dbReference type="PROSITE" id="PS50280"/>
    </source>
</evidence>
<dbReference type="InterPro" id="IPR046341">
    <property type="entry name" value="SET_dom_sf"/>
</dbReference>
<keyword evidence="8" id="KW-0808">Transferase</keyword>
<dbReference type="SUPFAM" id="SSF82199">
    <property type="entry name" value="SET domain"/>
    <property type="match status" value="1"/>
</dbReference>
<keyword evidence="9" id="KW-0949">S-adenosyl-L-methionine</keyword>
<dbReference type="GO" id="GO:0005694">
    <property type="term" value="C:chromosome"/>
    <property type="evidence" value="ECO:0007669"/>
    <property type="project" value="UniProtKB-SubCell"/>
</dbReference>
<evidence type="ECO:0000256" key="2">
    <source>
        <dbReference type="ARBA" id="ARBA00004123"/>
    </source>
</evidence>
<gene>
    <name evidence="17" type="ORF">VPNG_00812</name>
</gene>
<dbReference type="InterPro" id="IPR041938">
    <property type="entry name" value="Hist-Lys_N-MTase_N"/>
</dbReference>
<dbReference type="CDD" id="cd10524">
    <property type="entry name" value="SET_Suv4-20-like"/>
    <property type="match status" value="1"/>
</dbReference>
<dbReference type="PANTHER" id="PTHR12977:SF4">
    <property type="entry name" value="HISTONE-LYSINE N-METHYLTRANSFERASE KMT5B"/>
    <property type="match status" value="1"/>
</dbReference>
<feature type="region of interest" description="Disordered" evidence="15">
    <location>
        <begin position="283"/>
        <end position="304"/>
    </location>
</feature>
<evidence type="ECO:0000313" key="18">
    <source>
        <dbReference type="Proteomes" id="UP000285146"/>
    </source>
</evidence>
<dbReference type="InterPro" id="IPR039977">
    <property type="entry name" value="Suv4-20/Set9"/>
</dbReference>
<dbReference type="PROSITE" id="PS51567">
    <property type="entry name" value="SAM_MT43_SUVAR420_1"/>
    <property type="match status" value="1"/>
</dbReference>
<dbReference type="GO" id="GO:0005634">
    <property type="term" value="C:nucleus"/>
    <property type="evidence" value="ECO:0007669"/>
    <property type="project" value="UniProtKB-SubCell"/>
</dbReference>
<sequence length="777" mass="85852">MAPSASSSAKKQALSLTQLSSYDDILTDALVDRAWYWTTIPKNRNTYHPSRGVKEEEITSIIQNHLIRDPDVDVAEQKLIATDGLKRFCNGLKTLKEKTDFKQHLRRYMQIYLPDCPFEVSSTNRYTVTTHEASIVARKLIKRNEKIKYLSGIQVLITPEEEEALSSRKKDFSIVVSSRNKLTSLFMGPARFANHDCGANAKLVITGQAGIDIVAVRKIDIGEEITVTYGENYFGEGNCECLCRTCERNLVNGWKQPDGVVPVKKSIESDLLAAQGYNTRGRRRYDRGESISRTPSITPDIRPKVLKTKVRRLRALDRDSTTESSLFEGSASDSKRKRDPDSLATPPITPAKKQKTTHYEIQPIPARITERGHSSDTESAGALSTSLSSNGEAMLTDVTTPEDTTDPADVQRNRTPVSQATEVFKQEQDSEQLPSSGLENVAPFPGSANAPAAPMPVPVLQTPARQRGLAIRDILNTPSEAATPDSRTPTDRFAAAFRIEEAQQAMEGGEVDVDDQQPAVAEAAALSPITVAPEPEIVSVPLEESAESVVPTKRGRGRPRKHPKSEITSAHDAPAPAPKPVPTPIASRIVPDRQPPSALSSAPSLHREPGDYELTPRLLSEPNMAWVRCMVCANAFVQPNAYYTRSSCPRCERHSKLYGYVWPKTEREGPWDKEERVLDHRTVHRFLALDQELLARGRTVRTQSQTGTPKREDSVTGATKRGYVRKARLSKGSSMRDEVDNGESDGYGDTPGRDSTESDVRRSGRMRKASFKAVASD</sequence>
<reference evidence="17 18" key="1">
    <citation type="submission" date="2015-09" db="EMBL/GenBank/DDBJ databases">
        <title>Host preference determinants of Valsa canker pathogens revealed by comparative genomics.</title>
        <authorList>
            <person name="Yin Z."/>
            <person name="Huang L."/>
        </authorList>
    </citation>
    <scope>NUCLEOTIDE SEQUENCE [LARGE SCALE GENOMIC DNA]</scope>
    <source>
        <strain evidence="17 18">SXYLt</strain>
    </source>
</reference>
<dbReference type="Gene3D" id="2.170.270.10">
    <property type="entry name" value="SET domain"/>
    <property type="match status" value="1"/>
</dbReference>
<keyword evidence="7" id="KW-0489">Methyltransferase</keyword>
<dbReference type="EC" id="2.1.1.372" evidence="12"/>
<dbReference type="Gene3D" id="1.10.10.1700">
    <property type="entry name" value="Histone-lysine N-methyltransferase"/>
    <property type="match status" value="1"/>
</dbReference>
<evidence type="ECO:0000256" key="6">
    <source>
        <dbReference type="ARBA" id="ARBA00022454"/>
    </source>
</evidence>
<dbReference type="OrthoDB" id="6627536at2759"/>
<dbReference type="PROSITE" id="PS50280">
    <property type="entry name" value="SET"/>
    <property type="match status" value="1"/>
</dbReference>
<evidence type="ECO:0000313" key="17">
    <source>
        <dbReference type="EMBL" id="ROW17813.1"/>
    </source>
</evidence>